<dbReference type="Pfam" id="PF19953">
    <property type="entry name" value="EACC1"/>
    <property type="match status" value="1"/>
</dbReference>
<organism evidence="2 3">
    <name type="scientific">Nocardia macrotermitis</name>
    <dbReference type="NCBI Taxonomy" id="2585198"/>
    <lineage>
        <taxon>Bacteria</taxon>
        <taxon>Bacillati</taxon>
        <taxon>Actinomycetota</taxon>
        <taxon>Actinomycetes</taxon>
        <taxon>Mycobacteriales</taxon>
        <taxon>Nocardiaceae</taxon>
        <taxon>Nocardia</taxon>
    </lineage>
</organism>
<dbReference type="Proteomes" id="UP000438448">
    <property type="component" value="Unassembled WGS sequence"/>
</dbReference>
<evidence type="ECO:0000256" key="1">
    <source>
        <dbReference type="SAM" id="Phobius"/>
    </source>
</evidence>
<dbReference type="InterPro" id="IPR045428">
    <property type="entry name" value="EACC1"/>
</dbReference>
<keyword evidence="1" id="KW-1133">Transmembrane helix</keyword>
<dbReference type="OrthoDB" id="4563940at2"/>
<protein>
    <submittedName>
        <fullName evidence="2">Uncharacterized protein</fullName>
    </submittedName>
</protein>
<accession>A0A7K0DE59</accession>
<proteinExistence type="predicted"/>
<keyword evidence="1" id="KW-0812">Transmembrane</keyword>
<keyword evidence="3" id="KW-1185">Reference proteome</keyword>
<dbReference type="AlphaFoldDB" id="A0A7K0DE59"/>
<keyword evidence="1" id="KW-0472">Membrane</keyword>
<dbReference type="EMBL" id="WEGK01000024">
    <property type="protein sequence ID" value="MQY23919.1"/>
    <property type="molecule type" value="Genomic_DNA"/>
</dbReference>
<gene>
    <name evidence="2" type="ORF">NRB20_70520</name>
</gene>
<name>A0A7K0DE59_9NOCA</name>
<sequence>MFILGDDPEELRDLDEYLSDTDELRGCVHPQSRPPGPEAMGPTLEALQIVLAPGGAAAVTASMIIAWLRSRRASVRISVRGEDGKTVDLDARGVSSLDSEGLQELTTTLLHTLDPEQRPPLDR</sequence>
<comment type="caution">
    <text evidence="2">The sequence shown here is derived from an EMBL/GenBank/DDBJ whole genome shotgun (WGS) entry which is preliminary data.</text>
</comment>
<reference evidence="2 3" key="1">
    <citation type="submission" date="2019-10" db="EMBL/GenBank/DDBJ databases">
        <title>Nocardia macrotermitis sp. nov. and Nocardia aurantia sp. nov., isolated from the gut of fungus growing-termite Macrotermes natalensis.</title>
        <authorList>
            <person name="Benndorf R."/>
            <person name="Schwitalla J."/>
            <person name="Martin K."/>
            <person name="De Beer W."/>
            <person name="Kaster A.-K."/>
            <person name="Vollmers J."/>
            <person name="Poulsen M."/>
            <person name="Beemelmanns C."/>
        </authorList>
    </citation>
    <scope>NUCLEOTIDE SEQUENCE [LARGE SCALE GENOMIC DNA]</scope>
    <source>
        <strain evidence="2 3">RB20</strain>
    </source>
</reference>
<evidence type="ECO:0000313" key="3">
    <source>
        <dbReference type="Proteomes" id="UP000438448"/>
    </source>
</evidence>
<evidence type="ECO:0000313" key="2">
    <source>
        <dbReference type="EMBL" id="MQY23919.1"/>
    </source>
</evidence>
<feature type="transmembrane region" description="Helical" evidence="1">
    <location>
        <begin position="46"/>
        <end position="68"/>
    </location>
</feature>